<dbReference type="Proteomes" id="UP000595437">
    <property type="component" value="Chromosome 9"/>
</dbReference>
<evidence type="ECO:0000313" key="2">
    <source>
        <dbReference type="EMBL" id="QQP40585.1"/>
    </source>
</evidence>
<evidence type="ECO:0000313" key="3">
    <source>
        <dbReference type="Proteomes" id="UP000595437"/>
    </source>
</evidence>
<proteinExistence type="predicted"/>
<feature type="region of interest" description="Disordered" evidence="1">
    <location>
        <begin position="1"/>
        <end position="94"/>
    </location>
</feature>
<feature type="compositionally biased region" description="Low complexity" evidence="1">
    <location>
        <begin position="25"/>
        <end position="38"/>
    </location>
</feature>
<name>A0A7T8K0L6_CALRO</name>
<organism evidence="2 3">
    <name type="scientific">Caligus rogercresseyi</name>
    <name type="common">Sea louse</name>
    <dbReference type="NCBI Taxonomy" id="217165"/>
    <lineage>
        <taxon>Eukaryota</taxon>
        <taxon>Metazoa</taxon>
        <taxon>Ecdysozoa</taxon>
        <taxon>Arthropoda</taxon>
        <taxon>Crustacea</taxon>
        <taxon>Multicrustacea</taxon>
        <taxon>Hexanauplia</taxon>
        <taxon>Copepoda</taxon>
        <taxon>Siphonostomatoida</taxon>
        <taxon>Caligidae</taxon>
        <taxon>Caligus</taxon>
    </lineage>
</organism>
<dbReference type="AlphaFoldDB" id="A0A7T8K0L6"/>
<sequence>VSSVERLSDSEGDENNSKDIEEILVPRLEPLPGLLPRIPSTPNRSEDNGDSSSSESSSDSDSDDSSCSSSCSTCSSSSSSDSDSSSSSSDSDSD</sequence>
<feature type="non-terminal residue" evidence="2">
    <location>
        <position position="1"/>
    </location>
</feature>
<dbReference type="EMBL" id="CP045898">
    <property type="protein sequence ID" value="QQP40585.1"/>
    <property type="molecule type" value="Genomic_DNA"/>
</dbReference>
<reference evidence="3" key="1">
    <citation type="submission" date="2021-01" db="EMBL/GenBank/DDBJ databases">
        <title>Caligus Genome Assembly.</title>
        <authorList>
            <person name="Gallardo-Escarate C."/>
        </authorList>
    </citation>
    <scope>NUCLEOTIDE SEQUENCE [LARGE SCALE GENOMIC DNA]</scope>
</reference>
<gene>
    <name evidence="2" type="ORF">FKW44_014683</name>
</gene>
<keyword evidence="3" id="KW-1185">Reference proteome</keyword>
<feature type="compositionally biased region" description="Low complexity" evidence="1">
    <location>
        <begin position="65"/>
        <end position="94"/>
    </location>
</feature>
<evidence type="ECO:0000256" key="1">
    <source>
        <dbReference type="SAM" id="MobiDB-lite"/>
    </source>
</evidence>
<accession>A0A7T8K0L6</accession>
<protein>
    <submittedName>
        <fullName evidence="2">Uncharacterized protein</fullName>
    </submittedName>
</protein>